<comment type="caution">
    <text evidence="1">The sequence shown here is derived from an EMBL/GenBank/DDBJ whole genome shotgun (WGS) entry which is preliminary data.</text>
</comment>
<sequence>MSMFRSPTAASSLSNVPHTIFTVLEAIIHTRCNTNNHLKTQFNLPLILIILHPPLTRSLTRSPSPQLFSPKSSHPLLYAHHFSRRWPSPSKPREDLAKQPVSHLQHLSSGLHLHSSLLSPTLLDLHHHPTPSSFQANHRQNIYVSYLTA</sequence>
<reference evidence="1 2" key="1">
    <citation type="submission" date="2019-05" db="EMBL/GenBank/DDBJ databases">
        <title>Emergence of the Ug99 lineage of the wheat stem rust pathogen through somatic hybridization.</title>
        <authorList>
            <person name="Li F."/>
            <person name="Upadhyaya N.M."/>
            <person name="Sperschneider J."/>
            <person name="Matny O."/>
            <person name="Nguyen-Phuc H."/>
            <person name="Mago R."/>
            <person name="Raley C."/>
            <person name="Miller M.E."/>
            <person name="Silverstein K.A.T."/>
            <person name="Henningsen E."/>
            <person name="Hirsch C.D."/>
            <person name="Visser B."/>
            <person name="Pretorius Z.A."/>
            <person name="Steffenson B.J."/>
            <person name="Schwessinger B."/>
            <person name="Dodds P.N."/>
            <person name="Figueroa M."/>
        </authorList>
    </citation>
    <scope>NUCLEOTIDE SEQUENCE [LARGE SCALE GENOMIC DNA]</scope>
    <source>
        <strain evidence="1 2">Ug99</strain>
    </source>
</reference>
<name>A0A5B0QUU3_PUCGR</name>
<dbReference type="EMBL" id="VDEP01000270">
    <property type="protein sequence ID" value="KAA1117058.1"/>
    <property type="molecule type" value="Genomic_DNA"/>
</dbReference>
<protein>
    <submittedName>
        <fullName evidence="1">Uncharacterized protein</fullName>
    </submittedName>
</protein>
<dbReference type="Proteomes" id="UP000325313">
    <property type="component" value="Unassembled WGS sequence"/>
</dbReference>
<dbReference type="AlphaFoldDB" id="A0A5B0QUU3"/>
<gene>
    <name evidence="1" type="ORF">PGTUg99_034887</name>
</gene>
<proteinExistence type="predicted"/>
<evidence type="ECO:0000313" key="2">
    <source>
        <dbReference type="Proteomes" id="UP000325313"/>
    </source>
</evidence>
<evidence type="ECO:0000313" key="1">
    <source>
        <dbReference type="EMBL" id="KAA1117058.1"/>
    </source>
</evidence>
<organism evidence="1 2">
    <name type="scientific">Puccinia graminis f. sp. tritici</name>
    <dbReference type="NCBI Taxonomy" id="56615"/>
    <lineage>
        <taxon>Eukaryota</taxon>
        <taxon>Fungi</taxon>
        <taxon>Dikarya</taxon>
        <taxon>Basidiomycota</taxon>
        <taxon>Pucciniomycotina</taxon>
        <taxon>Pucciniomycetes</taxon>
        <taxon>Pucciniales</taxon>
        <taxon>Pucciniaceae</taxon>
        <taxon>Puccinia</taxon>
    </lineage>
</organism>
<accession>A0A5B0QUU3</accession>